<comment type="caution">
    <text evidence="1">The sequence shown here is derived from an EMBL/GenBank/DDBJ whole genome shotgun (WGS) entry which is preliminary data.</text>
</comment>
<dbReference type="AlphaFoldDB" id="A0AB35U5X8"/>
<dbReference type="EMBL" id="JALBUR010000049">
    <property type="protein sequence ID" value="MDX8420576.1"/>
    <property type="molecule type" value="Genomic_DNA"/>
</dbReference>
<name>A0AB35U5X8_9FIRM</name>
<reference evidence="1 2" key="1">
    <citation type="submission" date="2022-03" db="EMBL/GenBank/DDBJ databases">
        <title>Novel taxa within the pig intestine.</title>
        <authorList>
            <person name="Wylensek D."/>
            <person name="Bishof K."/>
            <person name="Afrizal A."/>
            <person name="Clavel T."/>
        </authorList>
    </citation>
    <scope>NUCLEOTIDE SEQUENCE [LARGE SCALE GENOMIC DNA]</scope>
    <source>
        <strain evidence="1 2">CLA-KB-P133</strain>
    </source>
</reference>
<dbReference type="RefSeq" id="WP_108775232.1">
    <property type="nucleotide sequence ID" value="NZ_JALBUR010000049.1"/>
</dbReference>
<dbReference type="Gene3D" id="2.30.30.110">
    <property type="match status" value="1"/>
</dbReference>
<keyword evidence="2" id="KW-1185">Reference proteome</keyword>
<evidence type="ECO:0000313" key="2">
    <source>
        <dbReference type="Proteomes" id="UP001286174"/>
    </source>
</evidence>
<dbReference type="InterPro" id="IPR011067">
    <property type="entry name" value="Plasmid_toxin/cell-grow_inhib"/>
</dbReference>
<protein>
    <submittedName>
        <fullName evidence="1">Uncharacterized protein</fullName>
    </submittedName>
</protein>
<sequence>MSENNENMQNYMYYRSRVYQDLMPGHVEMAMISERNHLQRCQLSSSENLGIQVKQGDICYTDFGQGYLYECAFQHFGLVLSIYGSKALLVPMTSNTLQYRNAYDPNDNPSGRKHLMRIGLIPGMRKHSVLFLNDLKYVNTARVIDIMGRIDPGSDLFIEIQTRILRLIMSDGRITTCLKRIRENDM</sequence>
<proteinExistence type="predicted"/>
<gene>
    <name evidence="1" type="ORF">MOZ60_10815</name>
</gene>
<dbReference type="SUPFAM" id="SSF50118">
    <property type="entry name" value="Cell growth inhibitor/plasmid maintenance toxic component"/>
    <property type="match status" value="1"/>
</dbReference>
<organism evidence="1 2">
    <name type="scientific">Grylomicrobium aquisgranensis</name>
    <dbReference type="NCBI Taxonomy" id="2926318"/>
    <lineage>
        <taxon>Bacteria</taxon>
        <taxon>Bacillati</taxon>
        <taxon>Bacillota</taxon>
        <taxon>Erysipelotrichia</taxon>
        <taxon>Erysipelotrichales</taxon>
        <taxon>Erysipelotrichaceae</taxon>
        <taxon>Grylomicrobium</taxon>
    </lineage>
</organism>
<accession>A0AB35U5X8</accession>
<evidence type="ECO:0000313" key="1">
    <source>
        <dbReference type="EMBL" id="MDX8420576.1"/>
    </source>
</evidence>
<dbReference type="Proteomes" id="UP001286174">
    <property type="component" value="Unassembled WGS sequence"/>
</dbReference>